<gene>
    <name evidence="2" type="ORF">GS601_06400</name>
</gene>
<name>A0A8J7Z2D8_9CYAN</name>
<dbReference type="RefSeq" id="WP_162422423.1">
    <property type="nucleotide sequence ID" value="NZ_WVIE01000005.1"/>
</dbReference>
<comment type="caution">
    <text evidence="2">The sequence shown here is derived from an EMBL/GenBank/DDBJ whole genome shotgun (WGS) entry which is preliminary data.</text>
</comment>
<feature type="signal peptide" evidence="1">
    <location>
        <begin position="1"/>
        <end position="22"/>
    </location>
</feature>
<evidence type="ECO:0000256" key="1">
    <source>
        <dbReference type="SAM" id="SignalP"/>
    </source>
</evidence>
<reference evidence="2" key="1">
    <citation type="submission" date="2019-12" db="EMBL/GenBank/DDBJ databases">
        <title>High-Quality draft genome sequences of three cyanobacteria isolated from the limestone walls of the Old Cathedral of Coimbra.</title>
        <authorList>
            <person name="Tiago I."/>
            <person name="Soares F."/>
            <person name="Portugal A."/>
        </authorList>
    </citation>
    <scope>NUCLEOTIDE SEQUENCE</scope>
    <source>
        <strain evidence="2">A</strain>
    </source>
</reference>
<evidence type="ECO:0000313" key="3">
    <source>
        <dbReference type="Proteomes" id="UP000646053"/>
    </source>
</evidence>
<protein>
    <recommendedName>
        <fullName evidence="4">Glutathione S-transferase</fullName>
    </recommendedName>
</protein>
<accession>A0A8J7Z2D8</accession>
<dbReference type="EMBL" id="WVIE01000005">
    <property type="protein sequence ID" value="NDJ16921.1"/>
    <property type="molecule type" value="Genomic_DNA"/>
</dbReference>
<evidence type="ECO:0008006" key="4">
    <source>
        <dbReference type="Google" id="ProtNLM"/>
    </source>
</evidence>
<keyword evidence="3" id="KW-1185">Reference proteome</keyword>
<dbReference type="AlphaFoldDB" id="A0A8J7Z2D8"/>
<proteinExistence type="predicted"/>
<dbReference type="Proteomes" id="UP000646053">
    <property type="component" value="Unassembled WGS sequence"/>
</dbReference>
<feature type="chain" id="PRO_5035296836" description="Glutathione S-transferase" evidence="1">
    <location>
        <begin position="23"/>
        <end position="103"/>
    </location>
</feature>
<organism evidence="2 3">
    <name type="scientific">Myxacorys almedinensis A</name>
    <dbReference type="NCBI Taxonomy" id="2690445"/>
    <lineage>
        <taxon>Bacteria</taxon>
        <taxon>Bacillati</taxon>
        <taxon>Cyanobacteriota</taxon>
        <taxon>Cyanophyceae</taxon>
        <taxon>Leptolyngbyales</taxon>
        <taxon>Leptolyngbyaceae</taxon>
        <taxon>Myxacorys</taxon>
        <taxon>Myxacorys almedinensis</taxon>
    </lineage>
</organism>
<evidence type="ECO:0000313" key="2">
    <source>
        <dbReference type="EMBL" id="NDJ16921.1"/>
    </source>
</evidence>
<keyword evidence="1" id="KW-0732">Signal</keyword>
<sequence>MARPLLTLALFSSLSVCLPAVALPNADDLPEEILRTEIILEARSPLDGKPLTAAEYAKLQAQLQTPVHPTDPRTQVSPSVQQTINLIKLRKFIKTVFPFIPIK</sequence>